<evidence type="ECO:0000256" key="3">
    <source>
        <dbReference type="ARBA" id="ARBA00023125"/>
    </source>
</evidence>
<proteinExistence type="inferred from homology"/>
<organism evidence="7 8">
    <name type="scientific">Methylobacterium pseudosasicola</name>
    <dbReference type="NCBI Taxonomy" id="582667"/>
    <lineage>
        <taxon>Bacteria</taxon>
        <taxon>Pseudomonadati</taxon>
        <taxon>Pseudomonadota</taxon>
        <taxon>Alphaproteobacteria</taxon>
        <taxon>Hyphomicrobiales</taxon>
        <taxon>Methylobacteriaceae</taxon>
        <taxon>Methylobacterium</taxon>
    </lineage>
</organism>
<feature type="region of interest" description="Disordered" evidence="5">
    <location>
        <begin position="294"/>
        <end position="321"/>
    </location>
</feature>
<dbReference type="Pfam" id="PF00126">
    <property type="entry name" value="HTH_1"/>
    <property type="match status" value="1"/>
</dbReference>
<evidence type="ECO:0000256" key="4">
    <source>
        <dbReference type="ARBA" id="ARBA00023163"/>
    </source>
</evidence>
<keyword evidence="4" id="KW-0804">Transcription</keyword>
<keyword evidence="8" id="KW-1185">Reference proteome</keyword>
<feature type="domain" description="HTH lysR-type" evidence="6">
    <location>
        <begin position="5"/>
        <end position="62"/>
    </location>
</feature>
<evidence type="ECO:0000259" key="6">
    <source>
        <dbReference type="PROSITE" id="PS50931"/>
    </source>
</evidence>
<dbReference type="Gene3D" id="1.10.10.10">
    <property type="entry name" value="Winged helix-like DNA-binding domain superfamily/Winged helix DNA-binding domain"/>
    <property type="match status" value="1"/>
</dbReference>
<evidence type="ECO:0000256" key="2">
    <source>
        <dbReference type="ARBA" id="ARBA00023015"/>
    </source>
</evidence>
<accession>A0A1I4HBW4</accession>
<dbReference type="EMBL" id="FOTK01000004">
    <property type="protein sequence ID" value="SFL39782.1"/>
    <property type="molecule type" value="Genomic_DNA"/>
</dbReference>
<dbReference type="GO" id="GO:0003700">
    <property type="term" value="F:DNA-binding transcription factor activity"/>
    <property type="evidence" value="ECO:0007669"/>
    <property type="project" value="InterPro"/>
</dbReference>
<evidence type="ECO:0000313" key="7">
    <source>
        <dbReference type="EMBL" id="SFL39782.1"/>
    </source>
</evidence>
<dbReference type="RefSeq" id="WP_092038105.1">
    <property type="nucleotide sequence ID" value="NZ_FOTK01000004.1"/>
</dbReference>
<evidence type="ECO:0000256" key="5">
    <source>
        <dbReference type="SAM" id="MobiDB-lite"/>
    </source>
</evidence>
<dbReference type="InterPro" id="IPR036388">
    <property type="entry name" value="WH-like_DNA-bd_sf"/>
</dbReference>
<reference evidence="8" key="1">
    <citation type="submission" date="2016-10" db="EMBL/GenBank/DDBJ databases">
        <authorList>
            <person name="Varghese N."/>
            <person name="Submissions S."/>
        </authorList>
    </citation>
    <scope>NUCLEOTIDE SEQUENCE [LARGE SCALE GENOMIC DNA]</scope>
    <source>
        <strain evidence="8">BL36</strain>
    </source>
</reference>
<dbReference type="Pfam" id="PF03466">
    <property type="entry name" value="LysR_substrate"/>
    <property type="match status" value="1"/>
</dbReference>
<dbReference type="STRING" id="582667.SAMN05192568_1004157"/>
<dbReference type="InterPro" id="IPR036390">
    <property type="entry name" value="WH_DNA-bd_sf"/>
</dbReference>
<dbReference type="PROSITE" id="PS50931">
    <property type="entry name" value="HTH_LYSR"/>
    <property type="match status" value="1"/>
</dbReference>
<dbReference type="InterPro" id="IPR058163">
    <property type="entry name" value="LysR-type_TF_proteobact-type"/>
</dbReference>
<gene>
    <name evidence="7" type="ORF">SAMN05192568_1004157</name>
</gene>
<keyword evidence="2" id="KW-0805">Transcription regulation</keyword>
<dbReference type="InterPro" id="IPR000847">
    <property type="entry name" value="LysR_HTH_N"/>
</dbReference>
<keyword evidence="3 7" id="KW-0238">DNA-binding</keyword>
<dbReference type="Gene3D" id="3.40.190.10">
    <property type="entry name" value="Periplasmic binding protein-like II"/>
    <property type="match status" value="2"/>
</dbReference>
<dbReference type="CDD" id="cd08432">
    <property type="entry name" value="PBP2_GcdR_TrpI_HvrB_AmpR_like"/>
    <property type="match status" value="1"/>
</dbReference>
<dbReference type="PRINTS" id="PR00039">
    <property type="entry name" value="HTHLYSR"/>
</dbReference>
<protein>
    <submittedName>
        <fullName evidence="7">DNA-binding transcriptional regulator, LysR family</fullName>
    </submittedName>
</protein>
<dbReference type="AlphaFoldDB" id="A0A1I4HBW4"/>
<dbReference type="FunFam" id="1.10.10.10:FF:000001">
    <property type="entry name" value="LysR family transcriptional regulator"/>
    <property type="match status" value="1"/>
</dbReference>
<name>A0A1I4HBW4_9HYPH</name>
<evidence type="ECO:0000256" key="1">
    <source>
        <dbReference type="ARBA" id="ARBA00009437"/>
    </source>
</evidence>
<dbReference type="Proteomes" id="UP000199048">
    <property type="component" value="Unassembled WGS sequence"/>
</dbReference>
<evidence type="ECO:0000313" key="8">
    <source>
        <dbReference type="Proteomes" id="UP000199048"/>
    </source>
</evidence>
<dbReference type="InterPro" id="IPR005119">
    <property type="entry name" value="LysR_subst-bd"/>
</dbReference>
<dbReference type="SUPFAM" id="SSF46785">
    <property type="entry name" value="Winged helix' DNA-binding domain"/>
    <property type="match status" value="1"/>
</dbReference>
<dbReference type="GO" id="GO:0006351">
    <property type="term" value="P:DNA-templated transcription"/>
    <property type="evidence" value="ECO:0007669"/>
    <property type="project" value="TreeGrafter"/>
</dbReference>
<dbReference type="GO" id="GO:0043565">
    <property type="term" value="F:sequence-specific DNA binding"/>
    <property type="evidence" value="ECO:0007669"/>
    <property type="project" value="TreeGrafter"/>
</dbReference>
<dbReference type="PANTHER" id="PTHR30537:SF5">
    <property type="entry name" value="HTH-TYPE TRANSCRIPTIONAL ACTIVATOR TTDR-RELATED"/>
    <property type="match status" value="1"/>
</dbReference>
<dbReference type="OrthoDB" id="9793571at2"/>
<sequence>MRRIPSFPALRAFEAAARLGSFARASEELHLTPSAVSHQIRALERTLGRPLFRRANRQATLTPDGARLCAGLGQAFDAIEALCAEFSPPPPSALAVHCTPSFAAKWLGPRLHAFVAAHPEIGIRLSSNADPIDLGRHEEIDILIAYGQPPRGPGLAVESLGPEEIAALCTPDLARAIGPIEPAAIQGFTRLDSSFSPVRWPDWFAQNGLPAPAAPSGPAFDRGSLVIAAAIQGLGVALESLRFAQDELGAGQLLRLGDGRLASLYRDLHFICYRERDRELEKIRAFRRWLLEQEQESRAGGQAPPSGPERSGHRMGRRGNA</sequence>
<dbReference type="PANTHER" id="PTHR30537">
    <property type="entry name" value="HTH-TYPE TRANSCRIPTIONAL REGULATOR"/>
    <property type="match status" value="1"/>
</dbReference>
<dbReference type="SUPFAM" id="SSF53850">
    <property type="entry name" value="Periplasmic binding protein-like II"/>
    <property type="match status" value="1"/>
</dbReference>
<comment type="similarity">
    <text evidence="1">Belongs to the LysR transcriptional regulatory family.</text>
</comment>